<sequence length="96" mass="11223">MDLIEDYKYLLAVHLRDISKRYGVLYYDVLRGKVPDEVQEVYAEGLARVFEYMTLRHGLDLTDTMAIHETIIEIVLTEFIDKSLSMTTLDNTQLLH</sequence>
<protein>
    <submittedName>
        <fullName evidence="1">Uncharacterized protein</fullName>
    </submittedName>
</protein>
<organism evidence="1">
    <name type="scientific">uncultured Sporomusa sp</name>
    <dbReference type="NCBI Taxonomy" id="307249"/>
    <lineage>
        <taxon>Bacteria</taxon>
        <taxon>Bacillati</taxon>
        <taxon>Bacillota</taxon>
        <taxon>Negativicutes</taxon>
        <taxon>Selenomonadales</taxon>
        <taxon>Sporomusaceae</taxon>
        <taxon>Sporomusa</taxon>
        <taxon>environmental samples</taxon>
    </lineage>
</organism>
<reference evidence="1" key="1">
    <citation type="submission" date="2016-08" db="EMBL/GenBank/DDBJ databases">
        <authorList>
            <person name="Seilhamer J.J."/>
        </authorList>
    </citation>
    <scope>NUCLEOTIDE SEQUENCE</scope>
    <source>
        <strain evidence="1">86</strain>
    </source>
</reference>
<accession>A0A212LYX1</accession>
<proteinExistence type="predicted"/>
<name>A0A212LYX1_9FIRM</name>
<dbReference type="AlphaFoldDB" id="A0A212LYX1"/>
<dbReference type="RefSeq" id="WP_288185359.1">
    <property type="nucleotide sequence ID" value="NZ_LT608335.1"/>
</dbReference>
<dbReference type="EMBL" id="FMJE01000005">
    <property type="protein sequence ID" value="SCM82763.1"/>
    <property type="molecule type" value="Genomic_DNA"/>
</dbReference>
<evidence type="ECO:0000313" key="1">
    <source>
        <dbReference type="EMBL" id="SCM82763.1"/>
    </source>
</evidence>
<gene>
    <name evidence="1" type="ORF">KL86SPO_50534</name>
</gene>